<feature type="binding site" evidence="9">
    <location>
        <position position="13"/>
    </location>
    <ligand>
        <name>substrate</name>
    </ligand>
</feature>
<comment type="similarity">
    <text evidence="2 9">Belongs to the diaminopimelate epimerase family.</text>
</comment>
<feature type="binding site" evidence="9">
    <location>
        <begin position="210"/>
        <end position="211"/>
    </location>
    <ligand>
        <name>substrate</name>
    </ligand>
</feature>
<dbReference type="SUPFAM" id="SSF54506">
    <property type="entry name" value="Diaminopimelate epimerase-like"/>
    <property type="match status" value="1"/>
</dbReference>
<evidence type="ECO:0000313" key="11">
    <source>
        <dbReference type="EMBL" id="MCS3903925.1"/>
    </source>
</evidence>
<proteinExistence type="inferred from homology"/>
<dbReference type="EC" id="5.1.1.7" evidence="3 9"/>
<dbReference type="InterPro" id="IPR018510">
    <property type="entry name" value="DAP_epimerase_AS"/>
</dbReference>
<feature type="binding site" evidence="9">
    <location>
        <position position="46"/>
    </location>
    <ligand>
        <name>substrate</name>
    </ligand>
</feature>
<keyword evidence="4 9" id="KW-0963">Cytoplasm</keyword>
<evidence type="ECO:0000256" key="3">
    <source>
        <dbReference type="ARBA" id="ARBA00013080"/>
    </source>
</evidence>
<evidence type="ECO:0000256" key="10">
    <source>
        <dbReference type="PROSITE-ProRule" id="PRU10125"/>
    </source>
</evidence>
<dbReference type="NCBIfam" id="TIGR00652">
    <property type="entry name" value="DapF"/>
    <property type="match status" value="1"/>
</dbReference>
<keyword evidence="5 9" id="KW-0028">Amino-acid biosynthesis</keyword>
<dbReference type="Proteomes" id="UP001204445">
    <property type="component" value="Unassembled WGS sequence"/>
</dbReference>
<feature type="binding site" evidence="9">
    <location>
        <position position="66"/>
    </location>
    <ligand>
        <name>substrate</name>
    </ligand>
</feature>
<feature type="binding site" evidence="9">
    <location>
        <begin position="220"/>
        <end position="221"/>
    </location>
    <ligand>
        <name>substrate</name>
    </ligand>
</feature>
<dbReference type="GO" id="GO:0008837">
    <property type="term" value="F:diaminopimelate epimerase activity"/>
    <property type="evidence" value="ECO:0007669"/>
    <property type="project" value="UniProtKB-UniRule"/>
</dbReference>
<evidence type="ECO:0000313" key="12">
    <source>
        <dbReference type="Proteomes" id="UP001204445"/>
    </source>
</evidence>
<evidence type="ECO:0000256" key="6">
    <source>
        <dbReference type="ARBA" id="ARBA00023154"/>
    </source>
</evidence>
<feature type="site" description="Could be important to modulate the pK values of the two catalytic cysteine residues" evidence="9">
    <location>
        <position position="210"/>
    </location>
</feature>
<dbReference type="GO" id="GO:0005829">
    <property type="term" value="C:cytosol"/>
    <property type="evidence" value="ECO:0007669"/>
    <property type="project" value="TreeGrafter"/>
</dbReference>
<dbReference type="AlphaFoldDB" id="A0AAE3L1P9"/>
<keyword evidence="12" id="KW-1185">Reference proteome</keyword>
<feature type="active site" description="Proton acceptor" evidence="9">
    <location>
        <position position="219"/>
    </location>
</feature>
<dbReference type="Gene3D" id="3.10.310.10">
    <property type="entry name" value="Diaminopimelate Epimerase, Chain A, domain 1"/>
    <property type="match status" value="2"/>
</dbReference>
<comment type="subcellular location">
    <subcellularLocation>
        <location evidence="9">Cytoplasm</location>
    </subcellularLocation>
</comment>
<keyword evidence="7 9" id="KW-0413">Isomerase</keyword>
<dbReference type="EMBL" id="JANUCT010000013">
    <property type="protein sequence ID" value="MCS3903925.1"/>
    <property type="molecule type" value="Genomic_DNA"/>
</dbReference>
<feature type="site" description="Could be important to modulate the pK values of the two catalytic cysteine residues" evidence="9">
    <location>
        <position position="161"/>
    </location>
</feature>
<feature type="binding site" evidence="9">
    <location>
        <begin position="76"/>
        <end position="77"/>
    </location>
    <ligand>
        <name>substrate</name>
    </ligand>
</feature>
<evidence type="ECO:0000256" key="2">
    <source>
        <dbReference type="ARBA" id="ARBA00010219"/>
    </source>
</evidence>
<dbReference type="HAMAP" id="MF_00197">
    <property type="entry name" value="DAP_epimerase"/>
    <property type="match status" value="1"/>
</dbReference>
<feature type="binding site" evidence="9">
    <location>
        <position position="192"/>
    </location>
    <ligand>
        <name>substrate</name>
    </ligand>
</feature>
<dbReference type="PROSITE" id="PS01326">
    <property type="entry name" value="DAP_EPIMERASE"/>
    <property type="match status" value="1"/>
</dbReference>
<reference evidence="11" key="1">
    <citation type="submission" date="2022-08" db="EMBL/GenBank/DDBJ databases">
        <title>Genomic Encyclopedia of Type Strains, Phase III (KMG-III): the genomes of soil and plant-associated and newly described type strains.</title>
        <authorList>
            <person name="Whitman W."/>
        </authorList>
    </citation>
    <scope>NUCLEOTIDE SEQUENCE</scope>
    <source>
        <strain evidence="11">HMT 1</strain>
    </source>
</reference>
<evidence type="ECO:0000256" key="4">
    <source>
        <dbReference type="ARBA" id="ARBA00022490"/>
    </source>
</evidence>
<comment type="subunit">
    <text evidence="9">Homodimer.</text>
</comment>
<feature type="active site" description="Proton donor" evidence="9">
    <location>
        <position position="75"/>
    </location>
</feature>
<comment type="pathway">
    <text evidence="1 9">Amino-acid biosynthesis; L-lysine biosynthesis via DAP pathway; DL-2,6-diaminopimelate from LL-2,6-diaminopimelate: step 1/1.</text>
</comment>
<gene>
    <name evidence="9" type="primary">dapF</name>
    <name evidence="11" type="ORF">J2T55_001957</name>
</gene>
<keyword evidence="6 9" id="KW-0457">Lysine biosynthesis</keyword>
<comment type="caution">
    <text evidence="11">The sequence shown here is derived from an EMBL/GenBank/DDBJ whole genome shotgun (WGS) entry which is preliminary data.</text>
</comment>
<dbReference type="Pfam" id="PF01678">
    <property type="entry name" value="DAP_epimerase"/>
    <property type="match status" value="2"/>
</dbReference>
<protein>
    <recommendedName>
        <fullName evidence="3 9">Diaminopimelate epimerase</fullName>
        <shortName evidence="9">DAP epimerase</shortName>
        <ecNumber evidence="3 9">5.1.1.7</ecNumber>
    </recommendedName>
    <alternativeName>
        <fullName evidence="9">PLP-independent amino acid racemase</fullName>
    </alternativeName>
</protein>
<dbReference type="InterPro" id="IPR001653">
    <property type="entry name" value="DAP_epimerase_DapF"/>
</dbReference>
<feature type="active site" evidence="10">
    <location>
        <position position="75"/>
    </location>
</feature>
<evidence type="ECO:0000256" key="8">
    <source>
        <dbReference type="ARBA" id="ARBA00051712"/>
    </source>
</evidence>
<name>A0AAE3L1P9_9GAMM</name>
<comment type="function">
    <text evidence="9">Catalyzes the stereoinversion of LL-2,6-diaminopimelate (L,L-DAP) to meso-diaminopimelate (meso-DAP), a precursor of L-lysine and an essential component of the bacterial peptidoglycan.</text>
</comment>
<comment type="catalytic activity">
    <reaction evidence="8 9">
        <text>(2S,6S)-2,6-diaminopimelate = meso-2,6-diaminopimelate</text>
        <dbReference type="Rhea" id="RHEA:15393"/>
        <dbReference type="ChEBI" id="CHEBI:57609"/>
        <dbReference type="ChEBI" id="CHEBI:57791"/>
        <dbReference type="EC" id="5.1.1.7"/>
    </reaction>
</comment>
<organism evidence="11 12">
    <name type="scientific">Methylohalomonas lacus</name>
    <dbReference type="NCBI Taxonomy" id="398773"/>
    <lineage>
        <taxon>Bacteria</taxon>
        <taxon>Pseudomonadati</taxon>
        <taxon>Pseudomonadota</taxon>
        <taxon>Gammaproteobacteria</taxon>
        <taxon>Methylohalomonadales</taxon>
        <taxon>Methylohalomonadaceae</taxon>
        <taxon>Methylohalomonas</taxon>
    </lineage>
</organism>
<dbReference type="RefSeq" id="WP_259055899.1">
    <property type="nucleotide sequence ID" value="NZ_JANUCT010000013.1"/>
</dbReference>
<evidence type="ECO:0000256" key="5">
    <source>
        <dbReference type="ARBA" id="ARBA00022605"/>
    </source>
</evidence>
<feature type="site" description="Important for dimerization" evidence="9">
    <location>
        <position position="270"/>
    </location>
</feature>
<evidence type="ECO:0000256" key="9">
    <source>
        <dbReference type="HAMAP-Rule" id="MF_00197"/>
    </source>
</evidence>
<sequence>MKLEFTKMQGIGNDFVVLDGRRQSLQLDSDCLQQIADRRFGVGCDQILVLEKSNLPDVDVRYRIFNADGSEVEQCGNGARCIARYLHSNGLEHKTEIVAETAAGPITLYIELDDLVRVNMGVPRFAPADIPLAVAEQADSYNLSLEQGEFPFRAVSMGNPHAVLESGDVDTVPISVIAPMIQAHPLFPAGINVGFMQIEDREHIRLRVYERGAGETLACGSGACAAVVCGISAGLLDDCVNVDLPGGRLQIQWAGDDNPVWMTGPAEFVFQGTLELQT</sequence>
<dbReference type="PANTHER" id="PTHR31689">
    <property type="entry name" value="DIAMINOPIMELATE EPIMERASE, CHLOROPLASTIC"/>
    <property type="match status" value="1"/>
</dbReference>
<dbReference type="PANTHER" id="PTHR31689:SF0">
    <property type="entry name" value="DIAMINOPIMELATE EPIMERASE"/>
    <property type="match status" value="1"/>
</dbReference>
<accession>A0AAE3L1P9</accession>
<dbReference type="FunFam" id="3.10.310.10:FF:000001">
    <property type="entry name" value="Diaminopimelate epimerase"/>
    <property type="match status" value="1"/>
</dbReference>
<feature type="binding site" evidence="9">
    <location>
        <position position="159"/>
    </location>
    <ligand>
        <name>substrate</name>
    </ligand>
</feature>
<evidence type="ECO:0000256" key="1">
    <source>
        <dbReference type="ARBA" id="ARBA00005196"/>
    </source>
</evidence>
<dbReference type="GO" id="GO:0009089">
    <property type="term" value="P:lysine biosynthetic process via diaminopimelate"/>
    <property type="evidence" value="ECO:0007669"/>
    <property type="project" value="UniProtKB-UniRule"/>
</dbReference>
<evidence type="ECO:0000256" key="7">
    <source>
        <dbReference type="ARBA" id="ARBA00023235"/>
    </source>
</evidence>